<feature type="domain" description="Large ribosomal subunit protein uL2 C-terminal" evidence="10">
    <location>
        <begin position="411"/>
        <end position="530"/>
    </location>
</feature>
<dbReference type="EMBL" id="JAGTTL010000027">
    <property type="protein sequence ID" value="KAK6301362.1"/>
    <property type="molecule type" value="Genomic_DNA"/>
</dbReference>
<dbReference type="GO" id="GO:0005743">
    <property type="term" value="C:mitochondrial inner membrane"/>
    <property type="evidence" value="ECO:0007669"/>
    <property type="project" value="UniProtKB-ARBA"/>
</dbReference>
<name>A0AAN8L0Z5_9TELE</name>
<sequence>MHGQGCSSHYVPAKGGPVDAEIERALRTDPTPPECPVGRTVRRLDICPGGNTTILLGRRVCGALQSPEKIERAGPLQEDEIGETPPPPLDIEGAPAYRIRTILDSRRRMSGLQYLVEWEGFTMGIPRARVRVLLAVPEAGVGARLVPRVKGGTTLGQLYAASWVSRSQLAVIQPGIEPGAVVMPQALQCSALDRCATREAWLHHVMGFPLDIVVMAVSSLSRALRSLSFSRPALLPTQTVGQTVLRAQTSSMLSPPLTCSGWRGTVLRAQTSSMLSPPLTCSGWRGFLTTTCLEQNRNTWKQREKYSIRPIGMKKTGGRDHSGRVRTHGIGGGHKQRYRWIDFQRLRYEPGREEQTFEERVVEVRYDPCRSAEIALVAGGKRKRWIIATENMQVGDLIKTSGIIGRMAVSAKEGDSFPLGALPVGTLVNNLELYPGKGATYIRAAGTSGVLLRKVNGTAIVQLPSKQQIQVIETCMATVGRVSNIDHNKRIIGKAGRNRWLGIRPSSGLWKRKGGWAGRKIKPLPPMKSADCDRASKEQTGGLGGHTSSAAVPAPGLTKILQQTPHSAPGPVWPCWLELDWTNGPDLADDAPPWLGAWSSDGPDLADDSHPGLGTGWAGLATRTPPPKNFLGVSPPRA</sequence>
<dbReference type="FunFam" id="2.30.30.30:FF:000025">
    <property type="entry name" value="39S ribosomal protein L2, mitochondrial"/>
    <property type="match status" value="1"/>
</dbReference>
<dbReference type="GO" id="GO:0032543">
    <property type="term" value="P:mitochondrial translation"/>
    <property type="evidence" value="ECO:0007669"/>
    <property type="project" value="TreeGrafter"/>
</dbReference>
<evidence type="ECO:0000313" key="12">
    <source>
        <dbReference type="EMBL" id="KAK6301362.1"/>
    </source>
</evidence>
<keyword evidence="5" id="KW-0496">Mitochondrion</keyword>
<proteinExistence type="inferred from homology"/>
<dbReference type="SMART" id="SM01382">
    <property type="entry name" value="Ribosomal_L2_C"/>
    <property type="match status" value="1"/>
</dbReference>
<evidence type="ECO:0000259" key="11">
    <source>
        <dbReference type="SMART" id="SM01383"/>
    </source>
</evidence>
<comment type="subcellular location">
    <subcellularLocation>
        <location evidence="1">Mitochondrion</location>
    </subcellularLocation>
</comment>
<evidence type="ECO:0000259" key="10">
    <source>
        <dbReference type="SMART" id="SM01382"/>
    </source>
</evidence>
<dbReference type="Pfam" id="PF00181">
    <property type="entry name" value="Ribosomal_L2_N"/>
    <property type="match status" value="1"/>
</dbReference>
<dbReference type="Pfam" id="PF03947">
    <property type="entry name" value="Ribosomal_L2_C"/>
    <property type="match status" value="1"/>
</dbReference>
<keyword evidence="3" id="KW-0809">Transit peptide</keyword>
<dbReference type="PANTHER" id="PTHR13691:SF73">
    <property type="entry name" value="LARGE RIBOSOMAL SUBUNIT PROTEIN UL2M"/>
    <property type="match status" value="1"/>
</dbReference>
<dbReference type="InterPro" id="IPR022666">
    <property type="entry name" value="Ribosomal_uL2_RNA-bd_dom"/>
</dbReference>
<dbReference type="InterPro" id="IPR014722">
    <property type="entry name" value="Rib_uL2_dom2"/>
</dbReference>
<feature type="region of interest" description="Disordered" evidence="9">
    <location>
        <begin position="71"/>
        <end position="90"/>
    </location>
</feature>
<dbReference type="InterPro" id="IPR008991">
    <property type="entry name" value="Translation_prot_SH3-like_sf"/>
</dbReference>
<dbReference type="GO" id="GO:0003735">
    <property type="term" value="F:structural constituent of ribosome"/>
    <property type="evidence" value="ECO:0007669"/>
    <property type="project" value="InterPro"/>
</dbReference>
<evidence type="ECO:0000256" key="2">
    <source>
        <dbReference type="ARBA" id="ARBA00005636"/>
    </source>
</evidence>
<dbReference type="AlphaFoldDB" id="A0AAN8L0Z5"/>
<dbReference type="PANTHER" id="PTHR13691">
    <property type="entry name" value="RIBOSOMAL PROTEIN L2"/>
    <property type="match status" value="1"/>
</dbReference>
<dbReference type="InterPro" id="IPR022669">
    <property type="entry name" value="Ribosomal_uL2_C"/>
</dbReference>
<dbReference type="Proteomes" id="UP001356427">
    <property type="component" value="Unassembled WGS sequence"/>
</dbReference>
<gene>
    <name evidence="12" type="ORF">J4Q44_G00294600</name>
</gene>
<feature type="region of interest" description="Disordered" evidence="9">
    <location>
        <begin position="514"/>
        <end position="551"/>
    </location>
</feature>
<dbReference type="SMART" id="SM01383">
    <property type="entry name" value="Ribosomal_L2"/>
    <property type="match status" value="1"/>
</dbReference>
<dbReference type="SUPFAM" id="SSF50249">
    <property type="entry name" value="Nucleic acid-binding proteins"/>
    <property type="match status" value="1"/>
</dbReference>
<keyword evidence="13" id="KW-1185">Reference proteome</keyword>
<dbReference type="FunFam" id="2.40.50.140:FF:000157">
    <property type="entry name" value="39S ribosomal protein L2, mitochondrial"/>
    <property type="match status" value="1"/>
</dbReference>
<evidence type="ECO:0000256" key="5">
    <source>
        <dbReference type="ARBA" id="ARBA00023128"/>
    </source>
</evidence>
<evidence type="ECO:0000256" key="4">
    <source>
        <dbReference type="ARBA" id="ARBA00022980"/>
    </source>
</evidence>
<protein>
    <recommendedName>
        <fullName evidence="7">Large ribosomal subunit protein uL2m</fullName>
    </recommendedName>
    <alternativeName>
        <fullName evidence="8">39S ribosomal protein L2, mitochondrial</fullName>
    </alternativeName>
</protein>
<dbReference type="GO" id="GO:0003723">
    <property type="term" value="F:RNA binding"/>
    <property type="evidence" value="ECO:0007669"/>
    <property type="project" value="TreeGrafter"/>
</dbReference>
<evidence type="ECO:0000256" key="3">
    <source>
        <dbReference type="ARBA" id="ARBA00022946"/>
    </source>
</evidence>
<comment type="similarity">
    <text evidence="2">Belongs to the universal ribosomal protein uL2 family.</text>
</comment>
<evidence type="ECO:0000313" key="13">
    <source>
        <dbReference type="Proteomes" id="UP001356427"/>
    </source>
</evidence>
<evidence type="ECO:0000256" key="1">
    <source>
        <dbReference type="ARBA" id="ARBA00004173"/>
    </source>
</evidence>
<dbReference type="InterPro" id="IPR012340">
    <property type="entry name" value="NA-bd_OB-fold"/>
</dbReference>
<reference evidence="12 13" key="1">
    <citation type="submission" date="2021-04" db="EMBL/GenBank/DDBJ databases">
        <authorList>
            <person name="De Guttry C."/>
            <person name="Zahm M."/>
            <person name="Klopp C."/>
            <person name="Cabau C."/>
            <person name="Louis A."/>
            <person name="Berthelot C."/>
            <person name="Parey E."/>
            <person name="Roest Crollius H."/>
            <person name="Montfort J."/>
            <person name="Robinson-Rechavi M."/>
            <person name="Bucao C."/>
            <person name="Bouchez O."/>
            <person name="Gislard M."/>
            <person name="Lluch J."/>
            <person name="Milhes M."/>
            <person name="Lampietro C."/>
            <person name="Lopez Roques C."/>
            <person name="Donnadieu C."/>
            <person name="Braasch I."/>
            <person name="Desvignes T."/>
            <person name="Postlethwait J."/>
            <person name="Bobe J."/>
            <person name="Wedekind C."/>
            <person name="Guiguen Y."/>
        </authorList>
    </citation>
    <scope>NUCLEOTIDE SEQUENCE [LARGE SCALE GENOMIC DNA]</scope>
    <source>
        <strain evidence="12">Cs_M1</strain>
        <tissue evidence="12">Blood</tissue>
    </source>
</reference>
<evidence type="ECO:0000256" key="6">
    <source>
        <dbReference type="ARBA" id="ARBA00023274"/>
    </source>
</evidence>
<organism evidence="12 13">
    <name type="scientific">Coregonus suidteri</name>
    <dbReference type="NCBI Taxonomy" id="861788"/>
    <lineage>
        <taxon>Eukaryota</taxon>
        <taxon>Metazoa</taxon>
        <taxon>Chordata</taxon>
        <taxon>Craniata</taxon>
        <taxon>Vertebrata</taxon>
        <taxon>Euteleostomi</taxon>
        <taxon>Actinopterygii</taxon>
        <taxon>Neopterygii</taxon>
        <taxon>Teleostei</taxon>
        <taxon>Protacanthopterygii</taxon>
        <taxon>Salmoniformes</taxon>
        <taxon>Salmonidae</taxon>
        <taxon>Coregoninae</taxon>
        <taxon>Coregonus</taxon>
    </lineage>
</organism>
<keyword evidence="6" id="KW-0687">Ribonucleoprotein</keyword>
<accession>A0AAN8L0Z5</accession>
<evidence type="ECO:0000256" key="8">
    <source>
        <dbReference type="ARBA" id="ARBA00082723"/>
    </source>
</evidence>
<dbReference type="InterPro" id="IPR016197">
    <property type="entry name" value="Chromo-like_dom_sf"/>
</dbReference>
<dbReference type="Gene3D" id="2.40.50.140">
    <property type="entry name" value="Nucleic acid-binding proteins"/>
    <property type="match status" value="1"/>
</dbReference>
<feature type="domain" description="Large ribosomal subunit protein uL2 RNA-binding" evidence="11">
    <location>
        <begin position="318"/>
        <end position="400"/>
    </location>
</feature>
<evidence type="ECO:0000256" key="7">
    <source>
        <dbReference type="ARBA" id="ARBA00069872"/>
    </source>
</evidence>
<keyword evidence="4" id="KW-0689">Ribosomal protein</keyword>
<comment type="caution">
    <text evidence="12">The sequence shown here is derived from an EMBL/GenBank/DDBJ whole genome shotgun (WGS) entry which is preliminary data.</text>
</comment>
<evidence type="ECO:0000256" key="9">
    <source>
        <dbReference type="SAM" id="MobiDB-lite"/>
    </source>
</evidence>
<dbReference type="GO" id="GO:0005762">
    <property type="term" value="C:mitochondrial large ribosomal subunit"/>
    <property type="evidence" value="ECO:0007669"/>
    <property type="project" value="TreeGrafter"/>
</dbReference>
<feature type="region of interest" description="Disordered" evidence="9">
    <location>
        <begin position="312"/>
        <end position="331"/>
    </location>
</feature>
<dbReference type="InterPro" id="IPR002171">
    <property type="entry name" value="Ribosomal_uL2"/>
</dbReference>
<dbReference type="SUPFAM" id="SSF50104">
    <property type="entry name" value="Translation proteins SH3-like domain"/>
    <property type="match status" value="1"/>
</dbReference>
<dbReference type="SUPFAM" id="SSF54160">
    <property type="entry name" value="Chromo domain-like"/>
    <property type="match status" value="1"/>
</dbReference>
<dbReference type="Gene3D" id="2.30.30.30">
    <property type="match status" value="1"/>
</dbReference>
<feature type="region of interest" description="Disordered" evidence="9">
    <location>
        <begin position="597"/>
        <end position="638"/>
    </location>
</feature>